<dbReference type="Gene3D" id="1.20.1250.20">
    <property type="entry name" value="MFS general substrate transporter like domains"/>
    <property type="match status" value="1"/>
</dbReference>
<dbReference type="SUPFAM" id="SSF103473">
    <property type="entry name" value="MFS general substrate transporter"/>
    <property type="match status" value="1"/>
</dbReference>
<evidence type="ECO:0000313" key="3">
    <source>
        <dbReference type="Proteomes" id="UP000663828"/>
    </source>
</evidence>
<dbReference type="Proteomes" id="UP000663828">
    <property type="component" value="Unassembled WGS sequence"/>
</dbReference>
<evidence type="ECO:0000313" key="2">
    <source>
        <dbReference type="EMBL" id="CAF1584534.1"/>
    </source>
</evidence>
<feature type="transmembrane region" description="Helical" evidence="1">
    <location>
        <begin position="86"/>
        <end position="108"/>
    </location>
</feature>
<evidence type="ECO:0000256" key="1">
    <source>
        <dbReference type="SAM" id="Phobius"/>
    </source>
</evidence>
<keyword evidence="1" id="KW-0472">Membrane</keyword>
<accession>A0A815ZNI8</accession>
<keyword evidence="1" id="KW-0812">Transmembrane</keyword>
<organism evidence="2 3">
    <name type="scientific">Adineta ricciae</name>
    <name type="common">Rotifer</name>
    <dbReference type="NCBI Taxonomy" id="249248"/>
    <lineage>
        <taxon>Eukaryota</taxon>
        <taxon>Metazoa</taxon>
        <taxon>Spiralia</taxon>
        <taxon>Gnathifera</taxon>
        <taxon>Rotifera</taxon>
        <taxon>Eurotatoria</taxon>
        <taxon>Bdelloidea</taxon>
        <taxon>Adinetida</taxon>
        <taxon>Adinetidae</taxon>
        <taxon>Adineta</taxon>
    </lineage>
</organism>
<sequence>MHACYMLISNLIEPLWNRRPVATTVLILWSMMDPTLSAASMPVLMSLCQKHVEGSQFTTYMSIVNLSDLLGAFISGQLQQFFPANVIGIGCGVLIIIALITVALSLWWSRKRLRKVKIEMKP</sequence>
<keyword evidence="3" id="KW-1185">Reference proteome</keyword>
<protein>
    <submittedName>
        <fullName evidence="2">Uncharacterized protein</fullName>
    </submittedName>
</protein>
<dbReference type="InterPro" id="IPR036259">
    <property type="entry name" value="MFS_trans_sf"/>
</dbReference>
<proteinExistence type="predicted"/>
<comment type="caution">
    <text evidence="2">The sequence shown here is derived from an EMBL/GenBank/DDBJ whole genome shotgun (WGS) entry which is preliminary data.</text>
</comment>
<gene>
    <name evidence="2" type="ORF">XAT740_LOCUS45880</name>
</gene>
<keyword evidence="1" id="KW-1133">Transmembrane helix</keyword>
<dbReference type="AlphaFoldDB" id="A0A815ZNI8"/>
<dbReference type="EMBL" id="CAJNOR010006065">
    <property type="protein sequence ID" value="CAF1584534.1"/>
    <property type="molecule type" value="Genomic_DNA"/>
</dbReference>
<reference evidence="2" key="1">
    <citation type="submission" date="2021-02" db="EMBL/GenBank/DDBJ databases">
        <authorList>
            <person name="Nowell W R."/>
        </authorList>
    </citation>
    <scope>NUCLEOTIDE SEQUENCE</scope>
</reference>
<name>A0A815ZNI8_ADIRI</name>